<dbReference type="GO" id="GO:0008270">
    <property type="term" value="F:zinc ion binding"/>
    <property type="evidence" value="ECO:0007669"/>
    <property type="project" value="InterPro"/>
</dbReference>
<dbReference type="AlphaFoldDB" id="A0A6A5R7V5"/>
<name>A0A6A5R7V5_9PLEO</name>
<reference evidence="4" key="1">
    <citation type="journal article" date="2020" name="Stud. Mycol.">
        <title>101 Dothideomycetes genomes: a test case for predicting lifestyles and emergence of pathogens.</title>
        <authorList>
            <person name="Haridas S."/>
            <person name="Albert R."/>
            <person name="Binder M."/>
            <person name="Bloem J."/>
            <person name="Labutti K."/>
            <person name="Salamov A."/>
            <person name="Andreopoulos B."/>
            <person name="Baker S."/>
            <person name="Barry K."/>
            <person name="Bills G."/>
            <person name="Bluhm B."/>
            <person name="Cannon C."/>
            <person name="Castanera R."/>
            <person name="Culley D."/>
            <person name="Daum C."/>
            <person name="Ezra D."/>
            <person name="Gonzalez J."/>
            <person name="Henrissat B."/>
            <person name="Kuo A."/>
            <person name="Liang C."/>
            <person name="Lipzen A."/>
            <person name="Lutzoni F."/>
            <person name="Magnuson J."/>
            <person name="Mondo S."/>
            <person name="Nolan M."/>
            <person name="Ohm R."/>
            <person name="Pangilinan J."/>
            <person name="Park H.-J."/>
            <person name="Ramirez L."/>
            <person name="Alfaro M."/>
            <person name="Sun H."/>
            <person name="Tritt A."/>
            <person name="Yoshinaga Y."/>
            <person name="Zwiers L.-H."/>
            <person name="Turgeon B."/>
            <person name="Goodwin S."/>
            <person name="Spatafora J."/>
            <person name="Crous P."/>
            <person name="Grigoriev I."/>
        </authorList>
    </citation>
    <scope>NUCLEOTIDE SEQUENCE</scope>
    <source>
        <strain evidence="4">CBS 183.55</strain>
    </source>
</reference>
<dbReference type="Pfam" id="PF11951">
    <property type="entry name" value="Fungal_trans_2"/>
    <property type="match status" value="1"/>
</dbReference>
<feature type="compositionally biased region" description="Polar residues" evidence="2">
    <location>
        <begin position="61"/>
        <end position="72"/>
    </location>
</feature>
<dbReference type="EMBL" id="ML979008">
    <property type="protein sequence ID" value="KAF1923248.1"/>
    <property type="molecule type" value="Genomic_DNA"/>
</dbReference>
<dbReference type="OrthoDB" id="5386330at2759"/>
<feature type="domain" description="Zn(2)-C6 fungal-type" evidence="3">
    <location>
        <begin position="16"/>
        <end position="46"/>
    </location>
</feature>
<gene>
    <name evidence="4" type="ORF">M421DRAFT_330253</name>
</gene>
<dbReference type="SUPFAM" id="SSF57701">
    <property type="entry name" value="Zn2/Cys6 DNA-binding domain"/>
    <property type="match status" value="1"/>
</dbReference>
<sequence length="402" mass="44719">MERVKTRKPHKKSRNGCLPCKARHVKCDEQQPNCANCVKQGTPCEYRAAKSREGSIGSPLPVTSTYTPSSTEGGVPEPSIPGLPVSPVQGPTAINLLQLRLLHHYTTVTAQSLGADSEAHGIYATVVVQTAFEYPFLLHVLLALAALHLSRLPECSSRAVEYALIGGRHHDTALATFQASVRDIDESNFKAVLMFAGVLFPYSCASSVDSGHDVEHALESLLANFTLTRRVRPMVSSFYSAMKASVLEKLIPKDTQGIDWLIQEPPIDTELVQLRKFAEAIHQLYPPDIVDAYGFAIHILILTFEAAEKSHEPPSDALLKIWIHFVSDRYVELLSERQPGSLIIYAHYAVLLQRSSVQHWYLAGMAEQILRVAEALVPSEWSGWLDWPKEQLRSHQNPYTPR</sequence>
<evidence type="ECO:0000256" key="1">
    <source>
        <dbReference type="ARBA" id="ARBA00023242"/>
    </source>
</evidence>
<evidence type="ECO:0000313" key="4">
    <source>
        <dbReference type="EMBL" id="KAF1923248.1"/>
    </source>
</evidence>
<dbReference type="SMART" id="SM00066">
    <property type="entry name" value="GAL4"/>
    <property type="match status" value="1"/>
</dbReference>
<proteinExistence type="predicted"/>
<accession>A0A6A5R7V5</accession>
<feature type="region of interest" description="Disordered" evidence="2">
    <location>
        <begin position="54"/>
        <end position="76"/>
    </location>
</feature>
<evidence type="ECO:0000256" key="2">
    <source>
        <dbReference type="SAM" id="MobiDB-lite"/>
    </source>
</evidence>
<dbReference type="PANTHER" id="PTHR47784">
    <property type="entry name" value="STEROL UPTAKE CONTROL PROTEIN 2"/>
    <property type="match status" value="1"/>
</dbReference>
<evidence type="ECO:0000259" key="3">
    <source>
        <dbReference type="PROSITE" id="PS50048"/>
    </source>
</evidence>
<dbReference type="PROSITE" id="PS50048">
    <property type="entry name" value="ZN2_CY6_FUNGAL_2"/>
    <property type="match status" value="1"/>
</dbReference>
<dbReference type="Pfam" id="PF00172">
    <property type="entry name" value="Zn_clus"/>
    <property type="match status" value="1"/>
</dbReference>
<keyword evidence="5" id="KW-1185">Reference proteome</keyword>
<dbReference type="Proteomes" id="UP000800082">
    <property type="component" value="Unassembled WGS sequence"/>
</dbReference>
<dbReference type="InterPro" id="IPR036864">
    <property type="entry name" value="Zn2-C6_fun-type_DNA-bd_sf"/>
</dbReference>
<protein>
    <recommendedName>
        <fullName evidence="3">Zn(2)-C6 fungal-type domain-containing protein</fullName>
    </recommendedName>
</protein>
<keyword evidence="1" id="KW-0539">Nucleus</keyword>
<dbReference type="Gene3D" id="4.10.240.10">
    <property type="entry name" value="Zn(2)-C6 fungal-type DNA-binding domain"/>
    <property type="match status" value="1"/>
</dbReference>
<dbReference type="GeneID" id="54347021"/>
<dbReference type="PRINTS" id="PR00755">
    <property type="entry name" value="AFLATOXINBRP"/>
</dbReference>
<dbReference type="InterPro" id="IPR001138">
    <property type="entry name" value="Zn2Cys6_DnaBD"/>
</dbReference>
<dbReference type="RefSeq" id="XP_033443501.1">
    <property type="nucleotide sequence ID" value="XM_033589374.1"/>
</dbReference>
<evidence type="ECO:0000313" key="5">
    <source>
        <dbReference type="Proteomes" id="UP000800082"/>
    </source>
</evidence>
<dbReference type="PANTHER" id="PTHR47784:SF4">
    <property type="entry name" value="ZN(II)2CYS6 TRANSCRIPTION FACTOR (EUROFUNG)"/>
    <property type="match status" value="1"/>
</dbReference>
<dbReference type="InterPro" id="IPR053157">
    <property type="entry name" value="Sterol_Uptake_Regulator"/>
</dbReference>
<dbReference type="InterPro" id="IPR021858">
    <property type="entry name" value="Fun_TF"/>
</dbReference>
<organism evidence="4 5">
    <name type="scientific">Didymella exigua CBS 183.55</name>
    <dbReference type="NCBI Taxonomy" id="1150837"/>
    <lineage>
        <taxon>Eukaryota</taxon>
        <taxon>Fungi</taxon>
        <taxon>Dikarya</taxon>
        <taxon>Ascomycota</taxon>
        <taxon>Pezizomycotina</taxon>
        <taxon>Dothideomycetes</taxon>
        <taxon>Pleosporomycetidae</taxon>
        <taxon>Pleosporales</taxon>
        <taxon>Pleosporineae</taxon>
        <taxon>Didymellaceae</taxon>
        <taxon>Didymella</taxon>
    </lineage>
</organism>
<dbReference type="PROSITE" id="PS00463">
    <property type="entry name" value="ZN2_CY6_FUNGAL_1"/>
    <property type="match status" value="1"/>
</dbReference>
<dbReference type="CDD" id="cd00067">
    <property type="entry name" value="GAL4"/>
    <property type="match status" value="1"/>
</dbReference>
<dbReference type="GO" id="GO:0001228">
    <property type="term" value="F:DNA-binding transcription activator activity, RNA polymerase II-specific"/>
    <property type="evidence" value="ECO:0007669"/>
    <property type="project" value="TreeGrafter"/>
</dbReference>